<reference evidence="2 3" key="1">
    <citation type="submission" date="2018-06" db="EMBL/GenBank/DDBJ databases">
        <title>Genomic Encyclopedia of Type Strains, Phase III (KMG-III): the genomes of soil and plant-associated and newly described type strains.</title>
        <authorList>
            <person name="Whitman W."/>
        </authorList>
    </citation>
    <scope>NUCLEOTIDE SEQUENCE [LARGE SCALE GENOMIC DNA]</scope>
    <source>
        <strain evidence="2 3">CECT 7732</strain>
    </source>
</reference>
<dbReference type="Pfam" id="PF00106">
    <property type="entry name" value="adh_short"/>
    <property type="match status" value="1"/>
</dbReference>
<evidence type="ECO:0000256" key="1">
    <source>
        <dbReference type="ARBA" id="ARBA00023002"/>
    </source>
</evidence>
<evidence type="ECO:0000313" key="2">
    <source>
        <dbReference type="EMBL" id="RBO83979.1"/>
    </source>
</evidence>
<comment type="caution">
    <text evidence="2">The sequence shown here is derived from an EMBL/GenBank/DDBJ whole genome shotgun (WGS) entry which is preliminary data.</text>
</comment>
<dbReference type="Gene3D" id="3.40.50.720">
    <property type="entry name" value="NAD(P)-binding Rossmann-like Domain"/>
    <property type="match status" value="1"/>
</dbReference>
<dbReference type="AlphaFoldDB" id="A0A366D398"/>
<gene>
    <name evidence="2" type="ORF">DFP76_103253</name>
</gene>
<dbReference type="PANTHER" id="PTHR43157:SF31">
    <property type="entry name" value="PHOSPHATIDYLINOSITOL-GLYCAN BIOSYNTHESIS CLASS F PROTEIN"/>
    <property type="match status" value="1"/>
</dbReference>
<accession>A0A366D398</accession>
<name>A0A366D398_9GAMM</name>
<dbReference type="PRINTS" id="PR00081">
    <property type="entry name" value="GDHRDH"/>
</dbReference>
<dbReference type="InterPro" id="IPR036291">
    <property type="entry name" value="NAD(P)-bd_dom_sf"/>
</dbReference>
<sequence length="321" mass="35190">MGSNTMTTNKHLFGAIGWTPEAIDTLDGKTFVITGANSGAGFEAARIFLRKGAKVVMLNRNPVKSTQAIADLKQEFGEKAELSFIQMDLAKLDSVRHAAAQILENVQQIDALICNGAIAQVAQQEMTVDGFESQLGVNHFGHFLLCGLLFERIEATGGRIVVVGSNAYKMGLKTIQFDDLNFNQNYSAWNAYAQSKLAQMMFAYELQRRIAASNANVQVQVCHPGASRTNLLKDTASRFNKILWAVLSRVIAQSAEKGAWPEVMCATQDNLKANKLYGPTSRAQTVGPVGECPLDEVALDRNMAAKLWQLSEEKTSLKWTL</sequence>
<dbReference type="PANTHER" id="PTHR43157">
    <property type="entry name" value="PHOSPHATIDYLINOSITOL-GLYCAN BIOSYNTHESIS CLASS F PROTEIN-RELATED"/>
    <property type="match status" value="1"/>
</dbReference>
<keyword evidence="1" id="KW-0560">Oxidoreductase</keyword>
<dbReference type="SUPFAM" id="SSF51735">
    <property type="entry name" value="NAD(P)-binding Rossmann-fold domains"/>
    <property type="match status" value="1"/>
</dbReference>
<dbReference type="EMBL" id="QNRF01000003">
    <property type="protein sequence ID" value="RBO83979.1"/>
    <property type="molecule type" value="Genomic_DNA"/>
</dbReference>
<evidence type="ECO:0000313" key="3">
    <source>
        <dbReference type="Proteomes" id="UP000252086"/>
    </source>
</evidence>
<dbReference type="InterPro" id="IPR002347">
    <property type="entry name" value="SDR_fam"/>
</dbReference>
<protein>
    <submittedName>
        <fullName evidence="2">NAD(P)-dependent dehydrogenase (Short-subunit alcohol dehydrogenase family)</fullName>
    </submittedName>
</protein>
<organism evidence="2 3">
    <name type="scientific">Marinomonas aquiplantarum</name>
    <dbReference type="NCBI Taxonomy" id="491951"/>
    <lineage>
        <taxon>Bacteria</taxon>
        <taxon>Pseudomonadati</taxon>
        <taxon>Pseudomonadota</taxon>
        <taxon>Gammaproteobacteria</taxon>
        <taxon>Oceanospirillales</taxon>
        <taxon>Oceanospirillaceae</taxon>
        <taxon>Marinomonas</taxon>
    </lineage>
</organism>
<dbReference type="Proteomes" id="UP000252086">
    <property type="component" value="Unassembled WGS sequence"/>
</dbReference>
<keyword evidence="3" id="KW-1185">Reference proteome</keyword>
<proteinExistence type="predicted"/>
<dbReference type="GO" id="GO:0016491">
    <property type="term" value="F:oxidoreductase activity"/>
    <property type="evidence" value="ECO:0007669"/>
    <property type="project" value="UniProtKB-KW"/>
</dbReference>
<dbReference type="CDD" id="cd05327">
    <property type="entry name" value="retinol-DH_like_SDR_c_like"/>
    <property type="match status" value="1"/>
</dbReference>